<evidence type="ECO:0000256" key="1">
    <source>
        <dbReference type="SAM" id="Phobius"/>
    </source>
</evidence>
<keyword evidence="1" id="KW-0472">Membrane</keyword>
<dbReference type="AlphaFoldDB" id="A0A0F9E983"/>
<dbReference type="EMBL" id="LAZR01025845">
    <property type="protein sequence ID" value="KKL70623.1"/>
    <property type="molecule type" value="Genomic_DNA"/>
</dbReference>
<gene>
    <name evidence="2" type="ORF">LCGC14_2103070</name>
</gene>
<sequence>MSGRSAGMVLLGIIALGGLGLSGYMFLKYEFLSPTNDSELILVGLWDNLNENTDYAPYDSGDDFLLSLNQISLNDSNYVSVSSGNTRFVLKQAGLYKITLNVLFQTIENGSLYFVYLRKNGNIERLMARIVIWGNPSPTNYYAKSSLYVNSNGKDYFEINCKSYYGLPFSVSGSN</sequence>
<comment type="caution">
    <text evidence="2">The sequence shown here is derived from an EMBL/GenBank/DDBJ whole genome shotgun (WGS) entry which is preliminary data.</text>
</comment>
<proteinExistence type="predicted"/>
<accession>A0A0F9E983</accession>
<name>A0A0F9E983_9ZZZZ</name>
<organism evidence="2">
    <name type="scientific">marine sediment metagenome</name>
    <dbReference type="NCBI Taxonomy" id="412755"/>
    <lineage>
        <taxon>unclassified sequences</taxon>
        <taxon>metagenomes</taxon>
        <taxon>ecological metagenomes</taxon>
    </lineage>
</organism>
<keyword evidence="1" id="KW-0812">Transmembrane</keyword>
<reference evidence="2" key="1">
    <citation type="journal article" date="2015" name="Nature">
        <title>Complex archaea that bridge the gap between prokaryotes and eukaryotes.</title>
        <authorList>
            <person name="Spang A."/>
            <person name="Saw J.H."/>
            <person name="Jorgensen S.L."/>
            <person name="Zaremba-Niedzwiedzka K."/>
            <person name="Martijn J."/>
            <person name="Lind A.E."/>
            <person name="van Eijk R."/>
            <person name="Schleper C."/>
            <person name="Guy L."/>
            <person name="Ettema T.J."/>
        </authorList>
    </citation>
    <scope>NUCLEOTIDE SEQUENCE</scope>
</reference>
<evidence type="ECO:0000313" key="2">
    <source>
        <dbReference type="EMBL" id="KKL70623.1"/>
    </source>
</evidence>
<feature type="non-terminal residue" evidence="2">
    <location>
        <position position="175"/>
    </location>
</feature>
<feature type="transmembrane region" description="Helical" evidence="1">
    <location>
        <begin position="6"/>
        <end position="27"/>
    </location>
</feature>
<keyword evidence="1" id="KW-1133">Transmembrane helix</keyword>
<protein>
    <submittedName>
        <fullName evidence="2">Uncharacterized protein</fullName>
    </submittedName>
</protein>